<dbReference type="Pfam" id="PF13568">
    <property type="entry name" value="OMP_b-brl_2"/>
    <property type="match status" value="1"/>
</dbReference>
<accession>A0A644U381</accession>
<dbReference type="EMBL" id="VSSQ01000065">
    <property type="protein sequence ID" value="MPL72391.1"/>
    <property type="molecule type" value="Genomic_DNA"/>
</dbReference>
<proteinExistence type="predicted"/>
<evidence type="ECO:0000259" key="1">
    <source>
        <dbReference type="Pfam" id="PF13568"/>
    </source>
</evidence>
<evidence type="ECO:0000313" key="2">
    <source>
        <dbReference type="EMBL" id="MPL72391.1"/>
    </source>
</evidence>
<protein>
    <recommendedName>
        <fullName evidence="1">Outer membrane protein beta-barrel domain-containing protein</fullName>
    </recommendedName>
</protein>
<gene>
    <name evidence="2" type="ORF">SDC9_18175</name>
</gene>
<sequence length="256" mass="29164">MRRKAITIISAIVLIALLSPEVHAQRLKVRNLPAYDLAPYHFGFILGMNQMLFTVRTTPGFQNITYSSLQTPDLYSDSARLLGIEHKPAFGFTIGIVSNLRLAESFDLRFVPSLSFGERDLEYSIITNFSGERNQILVSKKLQSTFVEFPLHIKYKGSRLNNMRPYWLAGAKYAIDLASDSKKKEENNNIYVAINRNDLYGELGAGFDFYTTFFKFGIELKMSYGLSDILKREGNIYTGAVDRLNSKLFLLSFTFE</sequence>
<dbReference type="InterPro" id="IPR025665">
    <property type="entry name" value="Beta-barrel_OMP_2"/>
</dbReference>
<reference evidence="2" key="1">
    <citation type="submission" date="2019-08" db="EMBL/GenBank/DDBJ databases">
        <authorList>
            <person name="Kucharzyk K."/>
            <person name="Murdoch R.W."/>
            <person name="Higgins S."/>
            <person name="Loffler F."/>
        </authorList>
    </citation>
    <scope>NUCLEOTIDE SEQUENCE</scope>
</reference>
<comment type="caution">
    <text evidence="2">The sequence shown here is derived from an EMBL/GenBank/DDBJ whole genome shotgun (WGS) entry which is preliminary data.</text>
</comment>
<organism evidence="2">
    <name type="scientific">bioreactor metagenome</name>
    <dbReference type="NCBI Taxonomy" id="1076179"/>
    <lineage>
        <taxon>unclassified sequences</taxon>
        <taxon>metagenomes</taxon>
        <taxon>ecological metagenomes</taxon>
    </lineage>
</organism>
<name>A0A644U381_9ZZZZ</name>
<dbReference type="AlphaFoldDB" id="A0A644U381"/>
<feature type="domain" description="Outer membrane protein beta-barrel" evidence="1">
    <location>
        <begin position="86"/>
        <end position="230"/>
    </location>
</feature>